<evidence type="ECO:0000256" key="6">
    <source>
        <dbReference type="SAM" id="MobiDB-lite"/>
    </source>
</evidence>
<gene>
    <name evidence="9" type="ORF">DNG_05195</name>
</gene>
<dbReference type="PROSITE" id="PS50850">
    <property type="entry name" value="MFS"/>
    <property type="match status" value="1"/>
</dbReference>
<organism evidence="9 10">
    <name type="scientific">Cephalotrichum gorgonifer</name>
    <dbReference type="NCBI Taxonomy" id="2041049"/>
    <lineage>
        <taxon>Eukaryota</taxon>
        <taxon>Fungi</taxon>
        <taxon>Dikarya</taxon>
        <taxon>Ascomycota</taxon>
        <taxon>Pezizomycotina</taxon>
        <taxon>Sordariomycetes</taxon>
        <taxon>Hypocreomycetidae</taxon>
        <taxon>Microascales</taxon>
        <taxon>Microascaceae</taxon>
        <taxon>Cephalotrichum</taxon>
    </lineage>
</organism>
<evidence type="ECO:0000256" key="7">
    <source>
        <dbReference type="SAM" id="Phobius"/>
    </source>
</evidence>
<dbReference type="PANTHER" id="PTHR43791">
    <property type="entry name" value="PERMEASE-RELATED"/>
    <property type="match status" value="1"/>
</dbReference>
<feature type="region of interest" description="Disordered" evidence="6">
    <location>
        <begin position="1"/>
        <end position="22"/>
    </location>
</feature>
<name>A0AAE8SW23_9PEZI</name>
<dbReference type="Gene3D" id="1.20.1250.20">
    <property type="entry name" value="MFS general substrate transporter like domains"/>
    <property type="match status" value="2"/>
</dbReference>
<protein>
    <submittedName>
        <fullName evidence="9">Related to nicotinamide mononucleotide permease</fullName>
    </submittedName>
</protein>
<comment type="caution">
    <text evidence="9">The sequence shown here is derived from an EMBL/GenBank/DDBJ whole genome shotgun (WGS) entry which is preliminary data.</text>
</comment>
<evidence type="ECO:0000256" key="4">
    <source>
        <dbReference type="ARBA" id="ARBA00022989"/>
    </source>
</evidence>
<dbReference type="SUPFAM" id="SSF103473">
    <property type="entry name" value="MFS general substrate transporter"/>
    <property type="match status" value="1"/>
</dbReference>
<feature type="domain" description="Major facilitator superfamily (MFS) profile" evidence="8">
    <location>
        <begin position="51"/>
        <end position="462"/>
    </location>
</feature>
<feature type="transmembrane region" description="Helical" evidence="7">
    <location>
        <begin position="405"/>
        <end position="427"/>
    </location>
</feature>
<dbReference type="InterPro" id="IPR011701">
    <property type="entry name" value="MFS"/>
</dbReference>
<dbReference type="AlphaFoldDB" id="A0AAE8SW23"/>
<feature type="transmembrane region" description="Helical" evidence="7">
    <location>
        <begin position="433"/>
        <end position="456"/>
    </location>
</feature>
<dbReference type="Pfam" id="PF07690">
    <property type="entry name" value="MFS_1"/>
    <property type="match status" value="1"/>
</dbReference>
<evidence type="ECO:0000256" key="2">
    <source>
        <dbReference type="ARBA" id="ARBA00022448"/>
    </source>
</evidence>
<comment type="subcellular location">
    <subcellularLocation>
        <location evidence="1">Membrane</location>
        <topology evidence="1">Multi-pass membrane protein</topology>
    </subcellularLocation>
</comment>
<keyword evidence="10" id="KW-1185">Reference proteome</keyword>
<keyword evidence="2" id="KW-0813">Transport</keyword>
<feature type="transmembrane region" description="Helical" evidence="7">
    <location>
        <begin position="51"/>
        <end position="69"/>
    </location>
</feature>
<feature type="transmembrane region" description="Helical" evidence="7">
    <location>
        <begin position="345"/>
        <end position="366"/>
    </location>
</feature>
<evidence type="ECO:0000313" key="9">
    <source>
        <dbReference type="EMBL" id="SPO02522.1"/>
    </source>
</evidence>
<dbReference type="InterPro" id="IPR036259">
    <property type="entry name" value="MFS_trans_sf"/>
</dbReference>
<dbReference type="InterPro" id="IPR020846">
    <property type="entry name" value="MFS_dom"/>
</dbReference>
<keyword evidence="5 7" id="KW-0472">Membrane</keyword>
<dbReference type="Proteomes" id="UP001187682">
    <property type="component" value="Unassembled WGS sequence"/>
</dbReference>
<dbReference type="FunFam" id="1.20.1250.20:FF:000013">
    <property type="entry name" value="MFS general substrate transporter"/>
    <property type="match status" value="1"/>
</dbReference>
<evidence type="ECO:0000256" key="3">
    <source>
        <dbReference type="ARBA" id="ARBA00022692"/>
    </source>
</evidence>
<keyword evidence="3 7" id="KW-0812">Transmembrane</keyword>
<proteinExistence type="predicted"/>
<reference evidence="9" key="1">
    <citation type="submission" date="2018-03" db="EMBL/GenBank/DDBJ databases">
        <authorList>
            <person name="Guldener U."/>
        </authorList>
    </citation>
    <scope>NUCLEOTIDE SEQUENCE</scope>
</reference>
<feature type="transmembrane region" description="Helical" evidence="7">
    <location>
        <begin position="117"/>
        <end position="135"/>
    </location>
</feature>
<keyword evidence="4 7" id="KW-1133">Transmembrane helix</keyword>
<evidence type="ECO:0000313" key="10">
    <source>
        <dbReference type="Proteomes" id="UP001187682"/>
    </source>
</evidence>
<sequence length="495" mass="54783">MALDARTDRASSEPSIPEKHDVVHIEGNDGAEEAEDPIEAKRVIRKIDLRLIPLLMFLYTLTFLDRVNIGNARLWNLERDLGMSGYDYNIVVLVFYIPYIILEIPSNIVLSRVQPRYWISFLTLGWGLSVTFAGFCKSFGGLLTARIFIGVFEAGMFPGCLFLIGSWYKRHELLTRMAWFMVSNDIAGSISGLLGAGLGSMDGTHGYSGWSWIFFIEGAVTCAAAALAFFFLPPFPDDATFLMPEEKEWVLRRLKTDNNQTGNDGKMSAKGAIRSLGDWKILTAGVLYLAVCVTAYSLSVFQPTILKTFGWSSLKSNLLSTPPRIASGIVSVCVGIWSDKVKRRGIFCVSGFTISIVGNLLVMLLTNGNLRYMGLYFASIGIYICQPLVIAWCSNQVVGSVKRGTLTAFAVSCGQLGGIISAVVYPSKDSPQYVPGISTCIAFQAVGILAAVNMWFWANRENKLREAGKRDHLRELPEEEFAKLGDKHPDFRYTL</sequence>
<dbReference type="GO" id="GO:0016020">
    <property type="term" value="C:membrane"/>
    <property type="evidence" value="ECO:0007669"/>
    <property type="project" value="UniProtKB-SubCell"/>
</dbReference>
<dbReference type="FunFam" id="1.20.1250.20:FF:000034">
    <property type="entry name" value="MFS general substrate transporter"/>
    <property type="match status" value="1"/>
</dbReference>
<evidence type="ECO:0000256" key="1">
    <source>
        <dbReference type="ARBA" id="ARBA00004141"/>
    </source>
</evidence>
<dbReference type="PANTHER" id="PTHR43791:SF19">
    <property type="entry name" value="TRANSPORTER, PUTATIVE (AFU_ORTHOLOGUE AFUA_1G01812)-RELATED"/>
    <property type="match status" value="1"/>
</dbReference>
<feature type="transmembrane region" description="Helical" evidence="7">
    <location>
        <begin position="321"/>
        <end position="338"/>
    </location>
</feature>
<feature type="transmembrane region" description="Helical" evidence="7">
    <location>
        <begin position="89"/>
        <end position="110"/>
    </location>
</feature>
<evidence type="ECO:0000259" key="8">
    <source>
        <dbReference type="PROSITE" id="PS50850"/>
    </source>
</evidence>
<feature type="transmembrane region" description="Helical" evidence="7">
    <location>
        <begin position="210"/>
        <end position="232"/>
    </location>
</feature>
<dbReference type="EMBL" id="ONZQ02000006">
    <property type="protein sequence ID" value="SPO02522.1"/>
    <property type="molecule type" value="Genomic_DNA"/>
</dbReference>
<accession>A0AAE8SW23</accession>
<dbReference type="GO" id="GO:0022857">
    <property type="term" value="F:transmembrane transporter activity"/>
    <property type="evidence" value="ECO:0007669"/>
    <property type="project" value="InterPro"/>
</dbReference>
<feature type="transmembrane region" description="Helical" evidence="7">
    <location>
        <begin position="281"/>
        <end position="301"/>
    </location>
</feature>
<feature type="transmembrane region" description="Helical" evidence="7">
    <location>
        <begin position="177"/>
        <end position="198"/>
    </location>
</feature>
<feature type="transmembrane region" description="Helical" evidence="7">
    <location>
        <begin position="372"/>
        <end position="393"/>
    </location>
</feature>
<feature type="transmembrane region" description="Helical" evidence="7">
    <location>
        <begin position="147"/>
        <end position="165"/>
    </location>
</feature>
<evidence type="ECO:0000256" key="5">
    <source>
        <dbReference type="ARBA" id="ARBA00023136"/>
    </source>
</evidence>